<evidence type="ECO:0000313" key="2">
    <source>
        <dbReference type="Proteomes" id="UP001174909"/>
    </source>
</evidence>
<evidence type="ECO:0008006" key="3">
    <source>
        <dbReference type="Google" id="ProtNLM"/>
    </source>
</evidence>
<evidence type="ECO:0000313" key="1">
    <source>
        <dbReference type="EMBL" id="CAI8043627.1"/>
    </source>
</evidence>
<proteinExistence type="predicted"/>
<accession>A0AA35TA95</accession>
<dbReference type="Gene3D" id="3.40.50.1820">
    <property type="entry name" value="alpha/beta hydrolase"/>
    <property type="match status" value="1"/>
</dbReference>
<gene>
    <name evidence="1" type="ORF">GBAR_LOCUS24195</name>
</gene>
<keyword evidence="2" id="KW-1185">Reference proteome</keyword>
<dbReference type="EMBL" id="CASHTH010003343">
    <property type="protein sequence ID" value="CAI8043627.1"/>
    <property type="molecule type" value="Genomic_DNA"/>
</dbReference>
<name>A0AA35TA95_GEOBA</name>
<reference evidence="1" key="1">
    <citation type="submission" date="2023-03" db="EMBL/GenBank/DDBJ databases">
        <authorList>
            <person name="Steffen K."/>
            <person name="Cardenas P."/>
        </authorList>
    </citation>
    <scope>NUCLEOTIDE SEQUENCE</scope>
</reference>
<organism evidence="1 2">
    <name type="scientific">Geodia barretti</name>
    <name type="common">Barrett's horny sponge</name>
    <dbReference type="NCBI Taxonomy" id="519541"/>
    <lineage>
        <taxon>Eukaryota</taxon>
        <taxon>Metazoa</taxon>
        <taxon>Porifera</taxon>
        <taxon>Demospongiae</taxon>
        <taxon>Heteroscleromorpha</taxon>
        <taxon>Tetractinellida</taxon>
        <taxon>Astrophorina</taxon>
        <taxon>Geodiidae</taxon>
        <taxon>Geodia</taxon>
    </lineage>
</organism>
<dbReference type="AlphaFoldDB" id="A0AA35TA95"/>
<comment type="caution">
    <text evidence="1">The sequence shown here is derived from an EMBL/GenBank/DDBJ whole genome shotgun (WGS) entry which is preliminary data.</text>
</comment>
<sequence length="233" mass="25612">MAEPAQPISFNEYRVRAGNIAVDCREAGSGLPVVFLESLQWGHRPFYEALARQFHLFVLDFEDATVEGAEAAVREMAKSLAGKTYNLAGFSQGANLALRTVLRAPVDPEPAESLVLISPTAIRPNPDLPTLNWVGWADRLLAHKERHSYLGGLPNGWELEGLFSPKKNDGELEEWLPEIKCPTLVAFGTRDRMTAPEAASTYRANIPNCHVSLVYDTAHLVAPDRPEPSPTPS</sequence>
<protein>
    <recommendedName>
        <fullName evidence="3">Alpha/beta hydrolase</fullName>
    </recommendedName>
</protein>
<dbReference type="SUPFAM" id="SSF53474">
    <property type="entry name" value="alpha/beta-Hydrolases"/>
    <property type="match status" value="1"/>
</dbReference>
<dbReference type="InterPro" id="IPR029058">
    <property type="entry name" value="AB_hydrolase_fold"/>
</dbReference>
<dbReference type="Proteomes" id="UP001174909">
    <property type="component" value="Unassembled WGS sequence"/>
</dbReference>